<dbReference type="Proteomes" id="UP000515442">
    <property type="component" value="Chromosome"/>
</dbReference>
<dbReference type="RefSeq" id="WP_043162870.1">
    <property type="nucleotide sequence ID" value="NZ_AP022038.1"/>
</dbReference>
<evidence type="ECO:0000313" key="2">
    <source>
        <dbReference type="Proteomes" id="UP000515442"/>
    </source>
</evidence>
<organism evidence="1 2">
    <name type="scientific">Aeromonas veronii</name>
    <dbReference type="NCBI Taxonomy" id="654"/>
    <lineage>
        <taxon>Bacteria</taxon>
        <taxon>Pseudomonadati</taxon>
        <taxon>Pseudomonadota</taxon>
        <taxon>Gammaproteobacteria</taxon>
        <taxon>Aeromonadales</taxon>
        <taxon>Aeromonadaceae</taxon>
        <taxon>Aeromonas</taxon>
    </lineage>
</organism>
<dbReference type="EMBL" id="AP022038">
    <property type="protein sequence ID" value="BBR39383.1"/>
    <property type="molecule type" value="Genomic_DNA"/>
</dbReference>
<evidence type="ECO:0000313" key="1">
    <source>
        <dbReference type="EMBL" id="BBR39383.1"/>
    </source>
</evidence>
<gene>
    <name evidence="1" type="ORF">WP3W19E03_19080</name>
</gene>
<name>A0A6S5DBL7_AERVE</name>
<reference evidence="1 2" key="1">
    <citation type="submission" date="2019-12" db="EMBL/GenBank/DDBJ databases">
        <title>complete genome sequences of Aeromonas veronii str. WP3-W19-ESBL-03 isolated from wastewater treatment plant effluent.</title>
        <authorList>
            <person name="Sekizuka T."/>
            <person name="Itokawa K."/>
            <person name="Yatsu K."/>
            <person name="Inamine Y."/>
            <person name="Kuroda M."/>
        </authorList>
    </citation>
    <scope>NUCLEOTIDE SEQUENCE [LARGE SCALE GENOMIC DNA]</scope>
    <source>
        <strain evidence="1 2">WP3-W19-ESBL-03</strain>
    </source>
</reference>
<proteinExistence type="predicted"/>
<sequence length="193" mass="21317">MQMVSREQFLPTIRLHITGPLEVMLGEAVTEAAITFCRESALLTLDRLLPSASAGSLVEVCNISGMTSCNVLHLTGEGGAPFVSGRDYFAMSANELSILTDLSDARIWYVAAPVKGATDLPAQLYHDHADAIAHGVAALLYAQPDRPWSDPKRAGYHRTEFVEGWRRAGRFRKEHSAPTQVEFHNPPRKHTFF</sequence>
<protein>
    <submittedName>
        <fullName evidence="1">Uncharacterized protein</fullName>
    </submittedName>
</protein>
<accession>A0A6S5DBL7</accession>
<dbReference type="AlphaFoldDB" id="A0A6S5DBL7"/>